<name>A0A7Z0HYU2_9RHOB</name>
<evidence type="ECO:0000256" key="2">
    <source>
        <dbReference type="PIRNR" id="PIRNR006241"/>
    </source>
</evidence>
<dbReference type="PANTHER" id="PTHR43489">
    <property type="entry name" value="ISOMERASE"/>
    <property type="match status" value="1"/>
</dbReference>
<evidence type="ECO:0000313" key="5">
    <source>
        <dbReference type="EMBL" id="NYS24819.1"/>
    </source>
</evidence>
<accession>A0A7Z0HYU2</accession>
<dbReference type="Gene3D" id="3.20.20.150">
    <property type="entry name" value="Divalent-metal-dependent TIM barrel enzymes"/>
    <property type="match status" value="1"/>
</dbReference>
<comment type="caution">
    <text evidence="5">The sequence shown here is derived from an EMBL/GenBank/DDBJ whole genome shotgun (WGS) entry which is preliminary data.</text>
</comment>
<protein>
    <submittedName>
        <fullName evidence="5">TIM barrel protein</fullName>
    </submittedName>
</protein>
<dbReference type="InterPro" id="IPR050417">
    <property type="entry name" value="Sugar_Epim/Isomerase"/>
</dbReference>
<dbReference type="InterPro" id="IPR026040">
    <property type="entry name" value="HyI-like"/>
</dbReference>
<feature type="domain" description="Xylose isomerase-like TIM barrel" evidence="4">
    <location>
        <begin position="22"/>
        <end position="245"/>
    </location>
</feature>
<dbReference type="GO" id="GO:0046487">
    <property type="term" value="P:glyoxylate metabolic process"/>
    <property type="evidence" value="ECO:0007669"/>
    <property type="project" value="TreeGrafter"/>
</dbReference>
<evidence type="ECO:0000256" key="1">
    <source>
        <dbReference type="ARBA" id="ARBA00023235"/>
    </source>
</evidence>
<dbReference type="Proteomes" id="UP000529417">
    <property type="component" value="Unassembled WGS sequence"/>
</dbReference>
<dbReference type="EMBL" id="JACBXS010000011">
    <property type="protein sequence ID" value="NYS24819.1"/>
    <property type="molecule type" value="Genomic_DNA"/>
</dbReference>
<dbReference type="Pfam" id="PF01261">
    <property type="entry name" value="AP_endonuc_2"/>
    <property type="match status" value="1"/>
</dbReference>
<comment type="similarity">
    <text evidence="2">Belongs to the hyi family.</text>
</comment>
<organism evidence="5 6">
    <name type="scientific">Rhabdonatronobacter sediminivivens</name>
    <dbReference type="NCBI Taxonomy" id="2743469"/>
    <lineage>
        <taxon>Bacteria</taxon>
        <taxon>Pseudomonadati</taxon>
        <taxon>Pseudomonadota</taxon>
        <taxon>Alphaproteobacteria</taxon>
        <taxon>Rhodobacterales</taxon>
        <taxon>Paracoccaceae</taxon>
        <taxon>Rhabdonatronobacter</taxon>
    </lineage>
</organism>
<keyword evidence="6" id="KW-1185">Reference proteome</keyword>
<dbReference type="InterPro" id="IPR013022">
    <property type="entry name" value="Xyl_isomerase-like_TIM-brl"/>
</dbReference>
<dbReference type="SUPFAM" id="SSF51658">
    <property type="entry name" value="Xylose isomerase-like"/>
    <property type="match status" value="1"/>
</dbReference>
<dbReference type="PIRSF" id="PIRSF006241">
    <property type="entry name" value="HyI"/>
    <property type="match status" value="1"/>
</dbReference>
<gene>
    <name evidence="5" type="ORF">HUK65_07410</name>
</gene>
<evidence type="ECO:0000313" key="6">
    <source>
        <dbReference type="Proteomes" id="UP000529417"/>
    </source>
</evidence>
<feature type="active site" description="Proton donor/acceptor" evidence="3">
    <location>
        <position position="232"/>
    </location>
</feature>
<evidence type="ECO:0000259" key="4">
    <source>
        <dbReference type="Pfam" id="PF01261"/>
    </source>
</evidence>
<dbReference type="InterPro" id="IPR036237">
    <property type="entry name" value="Xyl_isomerase-like_sf"/>
</dbReference>
<dbReference type="GO" id="GO:0008903">
    <property type="term" value="F:hydroxypyruvate isomerase activity"/>
    <property type="evidence" value="ECO:0007669"/>
    <property type="project" value="TreeGrafter"/>
</dbReference>
<dbReference type="AlphaFoldDB" id="A0A7Z0HYU2"/>
<sequence length="257" mass="27289">MTARFSANTGFLWTDLDLPGRIRAAHAAGFDAVEFHDEAQRGDLAAVAAALAETGLPVCGLNVRMGQSAGCAAIPGQEDQARRDVDAAARTAEALGAQALHVLAGRSGEDGDRAAFLRVLRHALAVSDRVVLIEPICQQAMPGYFLHDIDQAAAIIEDISDRRLRLMFDCFHIQTATGDCTAAFARHAGRVGHVQIASVPGRNEPGVDDMLDYARLIPAMQAAGYGGAFGCEYRPRGTVEAGLGWRARLLAEIQPSA</sequence>
<feature type="active site" description="Proton donor/acceptor" evidence="3">
    <location>
        <position position="134"/>
    </location>
</feature>
<dbReference type="PANTHER" id="PTHR43489:SF6">
    <property type="entry name" value="HYDROXYPYRUVATE ISOMERASE-RELATED"/>
    <property type="match status" value="1"/>
</dbReference>
<proteinExistence type="inferred from homology"/>
<evidence type="ECO:0000256" key="3">
    <source>
        <dbReference type="PIRSR" id="PIRSR006241-50"/>
    </source>
</evidence>
<reference evidence="5 6" key="1">
    <citation type="journal article" date="2000" name="Arch. Microbiol.">
        <title>Rhodobaca bogoriensis gen. nov. and sp. nov., an alkaliphilic purple nonsulfur bacterium from African Rift Valley soda lakes.</title>
        <authorList>
            <person name="Milford A.D."/>
            <person name="Achenbach L.A."/>
            <person name="Jung D.O."/>
            <person name="Madigan M.T."/>
        </authorList>
    </citation>
    <scope>NUCLEOTIDE SEQUENCE [LARGE SCALE GENOMIC DNA]</scope>
    <source>
        <strain evidence="5 6">2376</strain>
    </source>
</reference>
<dbReference type="RefSeq" id="WP_179905519.1">
    <property type="nucleotide sequence ID" value="NZ_JACBXS010000011.1"/>
</dbReference>
<keyword evidence="1 2" id="KW-0413">Isomerase</keyword>